<dbReference type="OrthoDB" id="3054765at2759"/>
<dbReference type="Proteomes" id="UP000298030">
    <property type="component" value="Unassembled WGS sequence"/>
</dbReference>
<comment type="caution">
    <text evidence="2">The sequence shown here is derived from an EMBL/GenBank/DDBJ whole genome shotgun (WGS) entry which is preliminary data.</text>
</comment>
<accession>A0A4Y7SC27</accession>
<reference evidence="2 3" key="1">
    <citation type="journal article" date="2019" name="Nat. Ecol. Evol.">
        <title>Megaphylogeny resolves global patterns of mushroom evolution.</title>
        <authorList>
            <person name="Varga T."/>
            <person name="Krizsan K."/>
            <person name="Foldi C."/>
            <person name="Dima B."/>
            <person name="Sanchez-Garcia M."/>
            <person name="Sanchez-Ramirez S."/>
            <person name="Szollosi G.J."/>
            <person name="Szarkandi J.G."/>
            <person name="Papp V."/>
            <person name="Albert L."/>
            <person name="Andreopoulos W."/>
            <person name="Angelini C."/>
            <person name="Antonin V."/>
            <person name="Barry K.W."/>
            <person name="Bougher N.L."/>
            <person name="Buchanan P."/>
            <person name="Buyck B."/>
            <person name="Bense V."/>
            <person name="Catcheside P."/>
            <person name="Chovatia M."/>
            <person name="Cooper J."/>
            <person name="Damon W."/>
            <person name="Desjardin D."/>
            <person name="Finy P."/>
            <person name="Geml J."/>
            <person name="Haridas S."/>
            <person name="Hughes K."/>
            <person name="Justo A."/>
            <person name="Karasinski D."/>
            <person name="Kautmanova I."/>
            <person name="Kiss B."/>
            <person name="Kocsube S."/>
            <person name="Kotiranta H."/>
            <person name="LaButti K.M."/>
            <person name="Lechner B.E."/>
            <person name="Liimatainen K."/>
            <person name="Lipzen A."/>
            <person name="Lukacs Z."/>
            <person name="Mihaltcheva S."/>
            <person name="Morgado L.N."/>
            <person name="Niskanen T."/>
            <person name="Noordeloos M.E."/>
            <person name="Ohm R.A."/>
            <person name="Ortiz-Santana B."/>
            <person name="Ovrebo C."/>
            <person name="Racz N."/>
            <person name="Riley R."/>
            <person name="Savchenko A."/>
            <person name="Shiryaev A."/>
            <person name="Soop K."/>
            <person name="Spirin V."/>
            <person name="Szebenyi C."/>
            <person name="Tomsovsky M."/>
            <person name="Tulloss R.E."/>
            <person name="Uehling J."/>
            <person name="Grigoriev I.V."/>
            <person name="Vagvolgyi C."/>
            <person name="Papp T."/>
            <person name="Martin F.M."/>
            <person name="Miettinen O."/>
            <person name="Hibbett D.S."/>
            <person name="Nagy L.G."/>
        </authorList>
    </citation>
    <scope>NUCLEOTIDE SEQUENCE [LARGE SCALE GENOMIC DNA]</scope>
    <source>
        <strain evidence="2 3">FP101781</strain>
    </source>
</reference>
<evidence type="ECO:0000256" key="1">
    <source>
        <dbReference type="SAM" id="Coils"/>
    </source>
</evidence>
<dbReference type="EMBL" id="QPFP01000226">
    <property type="protein sequence ID" value="TEB18804.1"/>
    <property type="molecule type" value="Genomic_DNA"/>
</dbReference>
<evidence type="ECO:0000313" key="2">
    <source>
        <dbReference type="EMBL" id="TEB18804.1"/>
    </source>
</evidence>
<name>A0A4Y7SC27_COPMI</name>
<feature type="coiled-coil region" evidence="1">
    <location>
        <begin position="21"/>
        <end position="55"/>
    </location>
</feature>
<dbReference type="AlphaFoldDB" id="A0A4Y7SC27"/>
<protein>
    <submittedName>
        <fullName evidence="2">Uncharacterized protein</fullName>
    </submittedName>
</protein>
<keyword evidence="3" id="KW-1185">Reference proteome</keyword>
<sequence length="300" mass="34090">MDHHRFEVLTSSNSTLSALEIDYLRQQLNSRSQAIARLQNELKILQSECETYESLLSPLRRNAVPLEILGLIFTKAVLNSQNSLPSDEQVQRICLVCRGWRNAALATPAIWGQLELKGSPPVNFATIQRWLSRAGTLPRRLSIIDECSHEGIDEDHPTVCPWVEAGLPALLTEAPTPKELILILNEGQCLQHLLNAIQKLNFDERPDAWELWDSIQDLQFVANQWHDPSYSHCLHSDLLNCFSQESMSSLSVTLPSFLQIDHLSFPNLTELELALRRWPVKWVLDSLAESPALRYLTINL</sequence>
<proteinExistence type="predicted"/>
<evidence type="ECO:0000313" key="3">
    <source>
        <dbReference type="Proteomes" id="UP000298030"/>
    </source>
</evidence>
<organism evidence="2 3">
    <name type="scientific">Coprinellus micaceus</name>
    <name type="common">Glistening ink-cap mushroom</name>
    <name type="synonym">Coprinus micaceus</name>
    <dbReference type="NCBI Taxonomy" id="71717"/>
    <lineage>
        <taxon>Eukaryota</taxon>
        <taxon>Fungi</taxon>
        <taxon>Dikarya</taxon>
        <taxon>Basidiomycota</taxon>
        <taxon>Agaricomycotina</taxon>
        <taxon>Agaricomycetes</taxon>
        <taxon>Agaricomycetidae</taxon>
        <taxon>Agaricales</taxon>
        <taxon>Agaricineae</taxon>
        <taxon>Psathyrellaceae</taxon>
        <taxon>Coprinellus</taxon>
    </lineage>
</organism>
<keyword evidence="1" id="KW-0175">Coiled coil</keyword>
<gene>
    <name evidence="2" type="ORF">FA13DRAFT_1802988</name>
</gene>